<dbReference type="EMBL" id="JAUPBM010000001">
    <property type="protein sequence ID" value="MDO7019170.1"/>
    <property type="molecule type" value="Genomic_DNA"/>
</dbReference>
<keyword evidence="3" id="KW-1185">Reference proteome</keyword>
<sequence length="418" mass="48220">MAFFENIRSTVKKWLFPDFSHNDFAVLYGADKSNISVNENTALTFSTVFACVRVIAETIATLPLFVYKIKNGNRIRAYEHSLYGLLHNAPNEECTSVSFIESLITHILLQGNGFVEVVRDNFNAVRGLYLLDVSKMRVYRDDLGYIAYEYNDDGKIINLSKRQVIHIAGLGWNGVVGYSPISMMRKQIATGLYQDNFALDFFSKGVKKTPILTHPEHLSKEAKENMKKSFWDAWNNGIVVLEEGLKAEFATMNLSDAQFLESRRFSVEEICRVFRVPPHLIGDLSRSTNNNIEHQSIEFVTHTIRPWCVRIEKALNGHLLNSYEKKKYLIEFNLDGLLRGDTLTRQQANQIRFNNGILTRNEWRKQDNLNEVEDKYGDEYFVSQQIRPIKTVYETSENEGYKDFNNENTENKASRTSE</sequence>
<proteinExistence type="predicted"/>
<protein>
    <submittedName>
        <fullName evidence="2">Phage portal protein</fullName>
    </submittedName>
</protein>
<dbReference type="InterPro" id="IPR006944">
    <property type="entry name" value="Phage/GTA_portal"/>
</dbReference>
<feature type="region of interest" description="Disordered" evidence="1">
    <location>
        <begin position="397"/>
        <end position="418"/>
    </location>
</feature>
<comment type="caution">
    <text evidence="2">The sequence shown here is derived from an EMBL/GenBank/DDBJ whole genome shotgun (WGS) entry which is preliminary data.</text>
</comment>
<gene>
    <name evidence="2" type="ORF">Q5M86_00120</name>
</gene>
<evidence type="ECO:0000256" key="1">
    <source>
        <dbReference type="SAM" id="MobiDB-lite"/>
    </source>
</evidence>
<dbReference type="InterPro" id="IPR006427">
    <property type="entry name" value="Portal_HK97"/>
</dbReference>
<reference evidence="2" key="1">
    <citation type="submission" date="2023-07" db="EMBL/GenBank/DDBJ databases">
        <title>Mucosal microbiota of week-old chicken and adult hens.</title>
        <authorList>
            <person name="Volf J."/>
            <person name="Karasova D."/>
            <person name="Crhanova M."/>
            <person name="Faldynova M."/>
            <person name="Prikrylova H."/>
            <person name="Zeman M."/>
            <person name="Babak V."/>
            <person name="Rajova J."/>
            <person name="Rychlik I."/>
        </authorList>
    </citation>
    <scope>NUCLEOTIDE SEQUENCE</scope>
    <source>
        <strain evidence="2">ET902</strain>
    </source>
</reference>
<name>A0ABT8YUQ4_9SPIR</name>
<feature type="compositionally biased region" description="Basic and acidic residues" evidence="1">
    <location>
        <begin position="399"/>
        <end position="418"/>
    </location>
</feature>
<dbReference type="Proteomes" id="UP001175147">
    <property type="component" value="Unassembled WGS sequence"/>
</dbReference>
<organism evidence="2 3">
    <name type="scientific">Brachyspira innocens</name>
    <dbReference type="NCBI Taxonomy" id="13264"/>
    <lineage>
        <taxon>Bacteria</taxon>
        <taxon>Pseudomonadati</taxon>
        <taxon>Spirochaetota</taxon>
        <taxon>Spirochaetia</taxon>
        <taxon>Brachyspirales</taxon>
        <taxon>Brachyspiraceae</taxon>
        <taxon>Brachyspira</taxon>
    </lineage>
</organism>
<dbReference type="NCBIfam" id="TIGR01537">
    <property type="entry name" value="portal_HK97"/>
    <property type="match status" value="1"/>
</dbReference>
<dbReference type="RefSeq" id="WP_304384425.1">
    <property type="nucleotide sequence ID" value="NZ_JAUPBL010000010.1"/>
</dbReference>
<accession>A0ABT8YUQ4</accession>
<evidence type="ECO:0000313" key="3">
    <source>
        <dbReference type="Proteomes" id="UP001175147"/>
    </source>
</evidence>
<dbReference type="Pfam" id="PF04860">
    <property type="entry name" value="Phage_portal"/>
    <property type="match status" value="1"/>
</dbReference>
<evidence type="ECO:0000313" key="2">
    <source>
        <dbReference type="EMBL" id="MDO7019170.1"/>
    </source>
</evidence>